<gene>
    <name evidence="10" type="ORF">J2Z37_001509</name>
</gene>
<accession>A0ABS4GMK8</accession>
<keyword evidence="6" id="KW-0472">Membrane</keyword>
<evidence type="ECO:0000256" key="2">
    <source>
        <dbReference type="ARBA" id="ARBA00009226"/>
    </source>
</evidence>
<evidence type="ECO:0000313" key="11">
    <source>
        <dbReference type="Proteomes" id="UP001519343"/>
    </source>
</evidence>
<evidence type="ECO:0000313" key="10">
    <source>
        <dbReference type="EMBL" id="MBP1931508.1"/>
    </source>
</evidence>
<dbReference type="RefSeq" id="WP_209809605.1">
    <property type="nucleotide sequence ID" value="NZ_JAGGKT010000003.1"/>
</dbReference>
<proteinExistence type="inferred from homology"/>
<dbReference type="EMBL" id="JAGGKT010000003">
    <property type="protein sequence ID" value="MBP1931508.1"/>
    <property type="molecule type" value="Genomic_DNA"/>
</dbReference>
<evidence type="ECO:0000256" key="5">
    <source>
        <dbReference type="ARBA" id="ARBA00022779"/>
    </source>
</evidence>
<dbReference type="PRINTS" id="PR00956">
    <property type="entry name" value="FLGMOTORFLIN"/>
</dbReference>
<feature type="domain" description="Flagellar motor switch protein FliN-like C-terminal" evidence="8">
    <location>
        <begin position="299"/>
        <end position="368"/>
    </location>
</feature>
<dbReference type="InterPro" id="IPR051469">
    <property type="entry name" value="FliN/MopA/SpaO"/>
</dbReference>
<dbReference type="PANTHER" id="PTHR43484:SF1">
    <property type="entry name" value="FLAGELLAR MOTOR SWITCH PROTEIN FLIN"/>
    <property type="match status" value="1"/>
</dbReference>
<evidence type="ECO:0000256" key="3">
    <source>
        <dbReference type="ARBA" id="ARBA00022475"/>
    </source>
</evidence>
<evidence type="ECO:0000256" key="7">
    <source>
        <dbReference type="SAM" id="MobiDB-lite"/>
    </source>
</evidence>
<keyword evidence="4" id="KW-0145">Chemotaxis</keyword>
<evidence type="ECO:0000256" key="4">
    <source>
        <dbReference type="ARBA" id="ARBA00022500"/>
    </source>
</evidence>
<dbReference type="InterPro" id="IPR028976">
    <property type="entry name" value="CheC-like_sf"/>
</dbReference>
<name>A0ABS4GMK8_9BACL</name>
<dbReference type="InterPro" id="IPR012826">
    <property type="entry name" value="FliN"/>
</dbReference>
<dbReference type="Pfam" id="PF04509">
    <property type="entry name" value="CheC"/>
    <property type="match status" value="2"/>
</dbReference>
<keyword evidence="10" id="KW-0966">Cell projection</keyword>
<protein>
    <submittedName>
        <fullName evidence="10">Flagellar motor switch protein FliN/FliY</fullName>
    </submittedName>
</protein>
<reference evidence="10 11" key="1">
    <citation type="submission" date="2021-03" db="EMBL/GenBank/DDBJ databases">
        <title>Genomic Encyclopedia of Type Strains, Phase IV (KMG-IV): sequencing the most valuable type-strain genomes for metagenomic binning, comparative biology and taxonomic classification.</title>
        <authorList>
            <person name="Goeker M."/>
        </authorList>
    </citation>
    <scope>NUCLEOTIDE SEQUENCE [LARGE SCALE GENOMIC DNA]</scope>
    <source>
        <strain evidence="10 11">DSM 24738</strain>
    </source>
</reference>
<dbReference type="InterPro" id="IPR001543">
    <property type="entry name" value="FliN-like_C"/>
</dbReference>
<comment type="similarity">
    <text evidence="2">Belongs to the FliN/MopA/SpaO family.</text>
</comment>
<comment type="subcellular location">
    <subcellularLocation>
        <location evidence="1">Cell membrane</location>
        <topology evidence="1">Peripheral membrane protein</topology>
        <orientation evidence="1">Cytoplasmic side</orientation>
    </subcellularLocation>
</comment>
<evidence type="ECO:0000256" key="1">
    <source>
        <dbReference type="ARBA" id="ARBA00004413"/>
    </source>
</evidence>
<keyword evidence="3" id="KW-1003">Cell membrane</keyword>
<feature type="domain" description="CheC-like protein" evidence="9">
    <location>
        <begin position="141"/>
        <end position="175"/>
    </location>
</feature>
<dbReference type="Proteomes" id="UP001519343">
    <property type="component" value="Unassembled WGS sequence"/>
</dbReference>
<dbReference type="NCBIfam" id="NF005995">
    <property type="entry name" value="PRK08119.1"/>
    <property type="match status" value="1"/>
</dbReference>
<comment type="caution">
    <text evidence="10">The sequence shown here is derived from an EMBL/GenBank/DDBJ whole genome shotgun (WGS) entry which is preliminary data.</text>
</comment>
<feature type="region of interest" description="Disordered" evidence="7">
    <location>
        <begin position="236"/>
        <end position="265"/>
    </location>
</feature>
<dbReference type="InterPro" id="IPR001172">
    <property type="entry name" value="FliN_T3SS_HrcQb"/>
</dbReference>
<dbReference type="InterPro" id="IPR007597">
    <property type="entry name" value="CheC"/>
</dbReference>
<dbReference type="CDD" id="cd17907">
    <property type="entry name" value="FliY_FliN-Y"/>
    <property type="match status" value="1"/>
</dbReference>
<feature type="domain" description="CheC-like protein" evidence="9">
    <location>
        <begin position="44"/>
        <end position="79"/>
    </location>
</feature>
<dbReference type="SUPFAM" id="SSF103039">
    <property type="entry name" value="CheC-like"/>
    <property type="match status" value="1"/>
</dbReference>
<evidence type="ECO:0000256" key="6">
    <source>
        <dbReference type="ARBA" id="ARBA00023136"/>
    </source>
</evidence>
<dbReference type="SUPFAM" id="SSF101801">
    <property type="entry name" value="Surface presentation of antigens (SPOA)"/>
    <property type="match status" value="1"/>
</dbReference>
<keyword evidence="11" id="KW-1185">Reference proteome</keyword>
<dbReference type="PANTHER" id="PTHR43484">
    <property type="match status" value="1"/>
</dbReference>
<dbReference type="InterPro" id="IPR036429">
    <property type="entry name" value="SpoA-like_sf"/>
</dbReference>
<feature type="compositionally biased region" description="Polar residues" evidence="7">
    <location>
        <begin position="241"/>
        <end position="253"/>
    </location>
</feature>
<dbReference type="Pfam" id="PF01052">
    <property type="entry name" value="FliMN_C"/>
    <property type="match status" value="1"/>
</dbReference>
<dbReference type="Gene3D" id="2.30.330.10">
    <property type="entry name" value="SpoA-like"/>
    <property type="match status" value="1"/>
</dbReference>
<evidence type="ECO:0000259" key="8">
    <source>
        <dbReference type="Pfam" id="PF01052"/>
    </source>
</evidence>
<keyword evidence="5" id="KW-0283">Flagellar rotation</keyword>
<keyword evidence="10" id="KW-0969">Cilium</keyword>
<organism evidence="10 11">
    <name type="scientific">Ammoniphilus resinae</name>
    <dbReference type="NCBI Taxonomy" id="861532"/>
    <lineage>
        <taxon>Bacteria</taxon>
        <taxon>Bacillati</taxon>
        <taxon>Bacillota</taxon>
        <taxon>Bacilli</taxon>
        <taxon>Bacillales</taxon>
        <taxon>Paenibacillaceae</taxon>
        <taxon>Aneurinibacillus group</taxon>
        <taxon>Ammoniphilus</taxon>
    </lineage>
</organism>
<evidence type="ECO:0000259" key="9">
    <source>
        <dbReference type="Pfam" id="PF04509"/>
    </source>
</evidence>
<dbReference type="Gene3D" id="3.40.1550.10">
    <property type="entry name" value="CheC-like"/>
    <property type="match status" value="1"/>
</dbReference>
<dbReference type="NCBIfam" id="TIGR02480">
    <property type="entry name" value="fliN"/>
    <property type="match status" value="1"/>
</dbReference>
<keyword evidence="10" id="KW-0282">Flagellum</keyword>
<sequence length="378" mass="40948">MSDNKILSQEEINALLSGNFGEELEEIKEEEKKVEVNDYLTSLEQDALGEIGNISLGNAATSLSILLGQDVDITTPTIEVLLQRDLADKFPRPHVSINVNYTDGFQGMNLLVLKEEDAKIIADLMMGGGGTAEQGELSELHISAVQEAMNQMMGSAATSMSTLFNRMVNISPPGIQVLDFSAGDDLYIEEQIIVNVSFQLKIGTLIDSNIMQLIPLSFAKGMVGILLGEPQEPVLEVPPAQASQPPVSEQIPTPKQEKVQAPVAESAVSSNSHAQAYSFPSIPESPLAAKFNELNLNILMDIPLQVSVELGRATKKIKDILELTDGSVVELDKLAGEPVNILVNDKIIAKGEVVVVDESFAVRLTEITSQQDRMKNLQ</sequence>